<dbReference type="RefSeq" id="WP_229963115.1">
    <property type="nucleotide sequence ID" value="NZ_JAJJWI010000055.1"/>
</dbReference>
<keyword evidence="8" id="KW-1185">Reference proteome</keyword>
<comment type="caution">
    <text evidence="7">The sequence shown here is derived from an EMBL/GenBank/DDBJ whole genome shotgun (WGS) entry which is preliminary data.</text>
</comment>
<evidence type="ECO:0000313" key="7">
    <source>
        <dbReference type="EMBL" id="MFD2068148.1"/>
    </source>
</evidence>
<evidence type="ECO:0000256" key="5">
    <source>
        <dbReference type="ARBA" id="ARBA00023237"/>
    </source>
</evidence>
<keyword evidence="3" id="KW-0732">Signal</keyword>
<reference evidence="8" key="1">
    <citation type="journal article" date="2019" name="Int. J. Syst. Evol. Microbiol.">
        <title>The Global Catalogue of Microorganisms (GCM) 10K type strain sequencing project: providing services to taxonomists for standard genome sequencing and annotation.</title>
        <authorList>
            <consortium name="The Broad Institute Genomics Platform"/>
            <consortium name="The Broad Institute Genome Sequencing Center for Infectious Disease"/>
            <person name="Wu L."/>
            <person name="Ma J."/>
        </authorList>
    </citation>
    <scope>NUCLEOTIDE SEQUENCE [LARGE SCALE GENOMIC DNA]</scope>
    <source>
        <strain evidence="8">JCM 16545</strain>
    </source>
</reference>
<sequence length="299" mass="34434">MTYIVKLKFFIKFGVSQNSPGDVYSDLFAEGNQNRSSGNLESIYVWQFESLTPGGAGTHNGNNSIRAWVPFLPNLKDPDGQSGMIVSDSLGRGAAYSRPTTFFFYDLWENDWNTDIRNSKYNIRRQFYYNNPASAYFGQLVEKRVTQEDTMRNVYPYLRKLEGEPFNGNNASGRTAKDFIVYRLAETYLLRAEAYFRKGDLENAAEDINAVRLRANAIPITAPQVTLDYILDERARKVITEEPRRRTLIRVGKHVERTRKYNSREDTRSTIQDFHEFYPIPQSAIDANFSTDLAQNEGY</sequence>
<keyword evidence="5" id="KW-0998">Cell outer membrane</keyword>
<organism evidence="7 8">
    <name type="scientific">Pontibacter silvestris</name>
    <dbReference type="NCBI Taxonomy" id="2305183"/>
    <lineage>
        <taxon>Bacteria</taxon>
        <taxon>Pseudomonadati</taxon>
        <taxon>Bacteroidota</taxon>
        <taxon>Cytophagia</taxon>
        <taxon>Cytophagales</taxon>
        <taxon>Hymenobacteraceae</taxon>
        <taxon>Pontibacter</taxon>
    </lineage>
</organism>
<dbReference type="EMBL" id="JBHUHV010000045">
    <property type="protein sequence ID" value="MFD2068148.1"/>
    <property type="molecule type" value="Genomic_DNA"/>
</dbReference>
<name>A0ABW4WZH4_9BACT</name>
<feature type="domain" description="RagB/SusD" evidence="6">
    <location>
        <begin position="110"/>
        <end position="299"/>
    </location>
</feature>
<dbReference type="Gene3D" id="1.25.40.390">
    <property type="match status" value="1"/>
</dbReference>
<gene>
    <name evidence="7" type="ORF">ACFSKU_14740</name>
</gene>
<evidence type="ECO:0000256" key="4">
    <source>
        <dbReference type="ARBA" id="ARBA00023136"/>
    </source>
</evidence>
<dbReference type="SUPFAM" id="SSF48452">
    <property type="entry name" value="TPR-like"/>
    <property type="match status" value="1"/>
</dbReference>
<evidence type="ECO:0000256" key="3">
    <source>
        <dbReference type="ARBA" id="ARBA00022729"/>
    </source>
</evidence>
<proteinExistence type="inferred from homology"/>
<evidence type="ECO:0000313" key="8">
    <source>
        <dbReference type="Proteomes" id="UP001597369"/>
    </source>
</evidence>
<dbReference type="Proteomes" id="UP001597369">
    <property type="component" value="Unassembled WGS sequence"/>
</dbReference>
<dbReference type="InterPro" id="IPR012944">
    <property type="entry name" value="SusD_RagB_dom"/>
</dbReference>
<evidence type="ECO:0000259" key="6">
    <source>
        <dbReference type="Pfam" id="PF07980"/>
    </source>
</evidence>
<accession>A0ABW4WZH4</accession>
<protein>
    <submittedName>
        <fullName evidence="7">RagB/SusD family nutrient uptake outer membrane protein</fullName>
    </submittedName>
</protein>
<dbReference type="Pfam" id="PF07980">
    <property type="entry name" value="SusD_RagB"/>
    <property type="match status" value="1"/>
</dbReference>
<evidence type="ECO:0000256" key="2">
    <source>
        <dbReference type="ARBA" id="ARBA00006275"/>
    </source>
</evidence>
<comment type="subcellular location">
    <subcellularLocation>
        <location evidence="1">Cell outer membrane</location>
    </subcellularLocation>
</comment>
<comment type="similarity">
    <text evidence="2">Belongs to the SusD family.</text>
</comment>
<dbReference type="InterPro" id="IPR011990">
    <property type="entry name" value="TPR-like_helical_dom_sf"/>
</dbReference>
<evidence type="ECO:0000256" key="1">
    <source>
        <dbReference type="ARBA" id="ARBA00004442"/>
    </source>
</evidence>
<keyword evidence="4" id="KW-0472">Membrane</keyword>